<proteinExistence type="predicted"/>
<dbReference type="EMBL" id="JBCGBO010000007">
    <property type="protein sequence ID" value="KAK9186602.1"/>
    <property type="molecule type" value="Genomic_DNA"/>
</dbReference>
<sequence>MLISFLSLETKSFMGKSLNSFNSSPCFVSKCLYSLPLEKQVKIILLLIQPSDKAFNCRFLKRLMLYEKPIGYLLVAMTDKGILYQSKPAMVMKMSGLYLRGTLKSFINNCKHLP</sequence>
<gene>
    <name evidence="1" type="ORF">WN944_017990</name>
</gene>
<keyword evidence="2" id="KW-1185">Reference proteome</keyword>
<accession>A0AAP0QCQ8</accession>
<dbReference type="AlphaFoldDB" id="A0AAP0QCQ8"/>
<comment type="caution">
    <text evidence="1">The sequence shown here is derived from an EMBL/GenBank/DDBJ whole genome shotgun (WGS) entry which is preliminary data.</text>
</comment>
<evidence type="ECO:0000313" key="2">
    <source>
        <dbReference type="Proteomes" id="UP001428341"/>
    </source>
</evidence>
<dbReference type="Proteomes" id="UP001428341">
    <property type="component" value="Unassembled WGS sequence"/>
</dbReference>
<protein>
    <submittedName>
        <fullName evidence="1">Uncharacterized protein</fullName>
    </submittedName>
</protein>
<reference evidence="1 2" key="1">
    <citation type="submission" date="2024-05" db="EMBL/GenBank/DDBJ databases">
        <title>Haplotype-resolved chromosome-level genome assembly of Huyou (Citrus changshanensis).</title>
        <authorList>
            <person name="Miao C."/>
            <person name="Chen W."/>
            <person name="Wu Y."/>
            <person name="Wang L."/>
            <person name="Zhao S."/>
            <person name="Grierson D."/>
            <person name="Xu C."/>
            <person name="Chen K."/>
        </authorList>
    </citation>
    <scope>NUCLEOTIDE SEQUENCE [LARGE SCALE GENOMIC DNA]</scope>
    <source>
        <strain evidence="1">01-14</strain>
        <tissue evidence="1">Leaf</tissue>
    </source>
</reference>
<organism evidence="1 2">
    <name type="scientific">Citrus x changshan-huyou</name>
    <dbReference type="NCBI Taxonomy" id="2935761"/>
    <lineage>
        <taxon>Eukaryota</taxon>
        <taxon>Viridiplantae</taxon>
        <taxon>Streptophyta</taxon>
        <taxon>Embryophyta</taxon>
        <taxon>Tracheophyta</taxon>
        <taxon>Spermatophyta</taxon>
        <taxon>Magnoliopsida</taxon>
        <taxon>eudicotyledons</taxon>
        <taxon>Gunneridae</taxon>
        <taxon>Pentapetalae</taxon>
        <taxon>rosids</taxon>
        <taxon>malvids</taxon>
        <taxon>Sapindales</taxon>
        <taxon>Rutaceae</taxon>
        <taxon>Aurantioideae</taxon>
        <taxon>Citrus</taxon>
    </lineage>
</organism>
<name>A0AAP0QCQ8_9ROSI</name>
<evidence type="ECO:0000313" key="1">
    <source>
        <dbReference type="EMBL" id="KAK9186602.1"/>
    </source>
</evidence>